<dbReference type="Proteomes" id="UP000077115">
    <property type="component" value="Unassembled WGS sequence"/>
</dbReference>
<dbReference type="OrthoDB" id="16729at2759"/>
<gene>
    <name evidence="1" type="ORF">BDEG_20117</name>
</gene>
<dbReference type="VEuPathDB" id="FungiDB:BDEG_20117"/>
<dbReference type="AlphaFoldDB" id="A0A177W731"/>
<dbReference type="Pfam" id="PF07426">
    <property type="entry name" value="Dynactin_p22"/>
    <property type="match status" value="1"/>
</dbReference>
<dbReference type="GO" id="GO:0061640">
    <property type="term" value="P:cytoskeleton-dependent cytokinesis"/>
    <property type="evidence" value="ECO:0007669"/>
    <property type="project" value="InterPro"/>
</dbReference>
<dbReference type="GO" id="GO:0005869">
    <property type="term" value="C:dynactin complex"/>
    <property type="evidence" value="ECO:0007669"/>
    <property type="project" value="InterPro"/>
</dbReference>
<evidence type="ECO:0000313" key="2">
    <source>
        <dbReference type="Proteomes" id="UP000077115"/>
    </source>
</evidence>
<dbReference type="PANTHER" id="PTHR28360">
    <property type="entry name" value="DYNACTIN SUBUNIT 3"/>
    <property type="match status" value="1"/>
</dbReference>
<accession>A0A177W731</accession>
<reference evidence="1 2" key="2">
    <citation type="submission" date="2016-05" db="EMBL/GenBank/DDBJ databases">
        <title>Lineage-specific infection strategies underlie the spectrum of fungal disease in amphibians.</title>
        <authorList>
            <person name="Cuomo C.A."/>
            <person name="Farrer R.A."/>
            <person name="James T."/>
            <person name="Longcore J."/>
            <person name="Birren B."/>
        </authorList>
    </citation>
    <scope>NUCLEOTIDE SEQUENCE [LARGE SCALE GENOMIC DNA]</scope>
    <source>
        <strain evidence="1 2">JEL423</strain>
    </source>
</reference>
<evidence type="ECO:0008006" key="3">
    <source>
        <dbReference type="Google" id="ProtNLM"/>
    </source>
</evidence>
<evidence type="ECO:0000313" key="1">
    <source>
        <dbReference type="EMBL" id="OAJ35888.1"/>
    </source>
</evidence>
<dbReference type="PANTHER" id="PTHR28360:SF1">
    <property type="entry name" value="DYNACTIN SUBUNIT 3"/>
    <property type="match status" value="1"/>
</dbReference>
<organism evidence="1 2">
    <name type="scientific">Batrachochytrium dendrobatidis (strain JEL423)</name>
    <dbReference type="NCBI Taxonomy" id="403673"/>
    <lineage>
        <taxon>Eukaryota</taxon>
        <taxon>Fungi</taxon>
        <taxon>Fungi incertae sedis</taxon>
        <taxon>Chytridiomycota</taxon>
        <taxon>Chytridiomycota incertae sedis</taxon>
        <taxon>Chytridiomycetes</taxon>
        <taxon>Rhizophydiales</taxon>
        <taxon>Rhizophydiales incertae sedis</taxon>
        <taxon>Batrachochytrium</taxon>
    </lineage>
</organism>
<sequence length="189" mass="20960">MTESTDSINTLIDSISDRLNILEPIVSPTTLDASVRVPADNPSATIVGGLKDAQGNLKKELQKQLSLASFIQLYDSMEPLFTTRQLMPGTLPRNISNSTLKEMVLAADADLTEMADHLSAIDSLKNLIDIPSLSELPRLQPQLSAVESDLNQDVDRITRMHNQFTTVLAEYNEFASNKYDIQQCFCNPY</sequence>
<reference evidence="1 2" key="1">
    <citation type="submission" date="2006-10" db="EMBL/GenBank/DDBJ databases">
        <title>The Genome Sequence of Batrachochytrium dendrobatidis JEL423.</title>
        <authorList>
            <consortium name="The Broad Institute Genome Sequencing Platform"/>
            <person name="Birren B."/>
            <person name="Lander E."/>
            <person name="Galagan J."/>
            <person name="Cuomo C."/>
            <person name="Devon K."/>
            <person name="Jaffe D."/>
            <person name="Butler J."/>
            <person name="Alvarez P."/>
            <person name="Gnerre S."/>
            <person name="Grabherr M."/>
            <person name="Kleber M."/>
            <person name="Mauceli E."/>
            <person name="Brockman W."/>
            <person name="Young S."/>
            <person name="LaButti K."/>
            <person name="Sykes S."/>
            <person name="DeCaprio D."/>
            <person name="Crawford M."/>
            <person name="Koehrsen M."/>
            <person name="Engels R."/>
            <person name="Montgomery P."/>
            <person name="Pearson M."/>
            <person name="Howarth C."/>
            <person name="Larson L."/>
            <person name="White J."/>
            <person name="O'Leary S."/>
            <person name="Kodira C."/>
            <person name="Zeng Q."/>
            <person name="Yandava C."/>
            <person name="Alvarado L."/>
            <person name="Longcore J."/>
            <person name="James T."/>
        </authorList>
    </citation>
    <scope>NUCLEOTIDE SEQUENCE [LARGE SCALE GENOMIC DNA]</scope>
    <source>
        <strain evidence="1 2">JEL423</strain>
    </source>
</reference>
<proteinExistence type="predicted"/>
<dbReference type="InterPro" id="IPR009991">
    <property type="entry name" value="DCTN3"/>
</dbReference>
<protein>
    <recommendedName>
        <fullName evidence="3">Dynactin subunit 3</fullName>
    </recommendedName>
</protein>
<name>A0A177W731_BATDL</name>
<dbReference type="EMBL" id="DS022300">
    <property type="protein sequence ID" value="OAJ35888.1"/>
    <property type="molecule type" value="Genomic_DNA"/>
</dbReference>